<comment type="caution">
    <text evidence="1">The sequence shown here is derived from an EMBL/GenBank/DDBJ whole genome shotgun (WGS) entry which is preliminary data.</text>
</comment>
<accession>A0A9W8KUP0</accession>
<dbReference type="Proteomes" id="UP001151518">
    <property type="component" value="Unassembled WGS sequence"/>
</dbReference>
<dbReference type="EMBL" id="JANBTW010000098">
    <property type="protein sequence ID" value="KAJ2671604.1"/>
    <property type="molecule type" value="Genomic_DNA"/>
</dbReference>
<sequence length="194" mass="21982">MPMSLFSMPSPIAMDNKDDAEYYCTCGECPETKISKGTKTRIMFGALQAMSDLCSEAERLEPGTIIDDIDLRCTYPYNWIPPQVGELRREALAGAHNILLVIYIMLQEGKLPYAQAIREKCEKEEERLQFTRDYIECGGSVVHILVELTSQVEADLRGEACYIDSDDLVETLEQIRPCALDCNLHYWKMALGID</sequence>
<evidence type="ECO:0000313" key="2">
    <source>
        <dbReference type="Proteomes" id="UP001151518"/>
    </source>
</evidence>
<evidence type="ECO:0000313" key="1">
    <source>
        <dbReference type="EMBL" id="KAJ2671604.1"/>
    </source>
</evidence>
<dbReference type="OrthoDB" id="5545347at2759"/>
<proteinExistence type="predicted"/>
<gene>
    <name evidence="1" type="ORF">GGI25_005421</name>
</gene>
<protein>
    <submittedName>
        <fullName evidence="1">Uncharacterized protein</fullName>
    </submittedName>
</protein>
<reference evidence="1" key="1">
    <citation type="submission" date="2022-07" db="EMBL/GenBank/DDBJ databases">
        <title>Phylogenomic reconstructions and comparative analyses of Kickxellomycotina fungi.</title>
        <authorList>
            <person name="Reynolds N.K."/>
            <person name="Stajich J.E."/>
            <person name="Barry K."/>
            <person name="Grigoriev I.V."/>
            <person name="Crous P."/>
            <person name="Smith M.E."/>
        </authorList>
    </citation>
    <scope>NUCLEOTIDE SEQUENCE</scope>
    <source>
        <strain evidence="1">NRRL 3115</strain>
    </source>
</reference>
<name>A0A9W8KUP0_9FUNG</name>
<dbReference type="AlphaFoldDB" id="A0A9W8KUP0"/>
<organism evidence="1 2">
    <name type="scientific">Coemansia spiralis</name>
    <dbReference type="NCBI Taxonomy" id="417178"/>
    <lineage>
        <taxon>Eukaryota</taxon>
        <taxon>Fungi</taxon>
        <taxon>Fungi incertae sedis</taxon>
        <taxon>Zoopagomycota</taxon>
        <taxon>Kickxellomycotina</taxon>
        <taxon>Kickxellomycetes</taxon>
        <taxon>Kickxellales</taxon>
        <taxon>Kickxellaceae</taxon>
        <taxon>Coemansia</taxon>
    </lineage>
</organism>